<name>A0A4Y2NK74_ARAVE</name>
<dbReference type="Proteomes" id="UP000499080">
    <property type="component" value="Unassembled WGS sequence"/>
</dbReference>
<dbReference type="EMBL" id="BGPR01009285">
    <property type="protein sequence ID" value="GBN39079.1"/>
    <property type="molecule type" value="Genomic_DNA"/>
</dbReference>
<feature type="region of interest" description="Disordered" evidence="1">
    <location>
        <begin position="37"/>
        <end position="60"/>
    </location>
</feature>
<evidence type="ECO:0000313" key="2">
    <source>
        <dbReference type="EMBL" id="GBN39079.1"/>
    </source>
</evidence>
<sequence>MTKLGLAPPLQTFAPAERRLPHEIRFNVNQADIHSGSSVESGFEPGISVSEAGNLPQGHRVTQRQAIPTFTDLIVCTGQDKVIDPSQSETINQRFQTRGPSNMTICNKIFNKNSVA</sequence>
<proteinExistence type="predicted"/>
<dbReference type="AlphaFoldDB" id="A0A4Y2NK74"/>
<organism evidence="2 3">
    <name type="scientific">Araneus ventricosus</name>
    <name type="common">Orbweaver spider</name>
    <name type="synonym">Epeira ventricosa</name>
    <dbReference type="NCBI Taxonomy" id="182803"/>
    <lineage>
        <taxon>Eukaryota</taxon>
        <taxon>Metazoa</taxon>
        <taxon>Ecdysozoa</taxon>
        <taxon>Arthropoda</taxon>
        <taxon>Chelicerata</taxon>
        <taxon>Arachnida</taxon>
        <taxon>Araneae</taxon>
        <taxon>Araneomorphae</taxon>
        <taxon>Entelegynae</taxon>
        <taxon>Araneoidea</taxon>
        <taxon>Araneidae</taxon>
        <taxon>Araneus</taxon>
    </lineage>
</organism>
<gene>
    <name evidence="2" type="ORF">AVEN_191419_1</name>
</gene>
<reference evidence="2 3" key="1">
    <citation type="journal article" date="2019" name="Sci. Rep.">
        <title>Orb-weaving spider Araneus ventricosus genome elucidates the spidroin gene catalogue.</title>
        <authorList>
            <person name="Kono N."/>
            <person name="Nakamura H."/>
            <person name="Ohtoshi R."/>
            <person name="Moran D.A.P."/>
            <person name="Shinohara A."/>
            <person name="Yoshida Y."/>
            <person name="Fujiwara M."/>
            <person name="Mori M."/>
            <person name="Tomita M."/>
            <person name="Arakawa K."/>
        </authorList>
    </citation>
    <scope>NUCLEOTIDE SEQUENCE [LARGE SCALE GENOMIC DNA]</scope>
</reference>
<evidence type="ECO:0000313" key="3">
    <source>
        <dbReference type="Proteomes" id="UP000499080"/>
    </source>
</evidence>
<comment type="caution">
    <text evidence="2">The sequence shown here is derived from an EMBL/GenBank/DDBJ whole genome shotgun (WGS) entry which is preliminary data.</text>
</comment>
<protein>
    <submittedName>
        <fullName evidence="2">Uncharacterized protein</fullName>
    </submittedName>
</protein>
<evidence type="ECO:0000256" key="1">
    <source>
        <dbReference type="SAM" id="MobiDB-lite"/>
    </source>
</evidence>
<keyword evidence="3" id="KW-1185">Reference proteome</keyword>
<accession>A0A4Y2NK74</accession>